<dbReference type="InterPro" id="IPR052523">
    <property type="entry name" value="Trichothecene_AcTrans"/>
</dbReference>
<organism evidence="2 3">
    <name type="scientific">Volvox reticuliferus</name>
    <dbReference type="NCBI Taxonomy" id="1737510"/>
    <lineage>
        <taxon>Eukaryota</taxon>
        <taxon>Viridiplantae</taxon>
        <taxon>Chlorophyta</taxon>
        <taxon>core chlorophytes</taxon>
        <taxon>Chlorophyceae</taxon>
        <taxon>CS clade</taxon>
        <taxon>Chlamydomonadales</taxon>
        <taxon>Volvocaceae</taxon>
        <taxon>Volvox</taxon>
    </lineage>
</organism>
<gene>
    <name evidence="2" type="ORF">Vretifemale_14235</name>
</gene>
<protein>
    <recommendedName>
        <fullName evidence="1">N-acetyltransferase domain-containing protein</fullName>
    </recommendedName>
</protein>
<comment type="caution">
    <text evidence="2">The sequence shown here is derived from an EMBL/GenBank/DDBJ whole genome shotgun (WGS) entry which is preliminary data.</text>
</comment>
<accession>A0A8J4FT11</accession>
<dbReference type="Proteomes" id="UP000747110">
    <property type="component" value="Unassembled WGS sequence"/>
</dbReference>
<evidence type="ECO:0000313" key="3">
    <source>
        <dbReference type="Proteomes" id="UP000747110"/>
    </source>
</evidence>
<reference evidence="2" key="1">
    <citation type="journal article" date="2021" name="Proc. Natl. Acad. Sci. U.S.A.">
        <title>Three genomes in the algal genus Volvox reveal the fate of a haploid sex-determining region after a transition to homothallism.</title>
        <authorList>
            <person name="Yamamoto K."/>
            <person name="Hamaji T."/>
            <person name="Kawai-Toyooka H."/>
            <person name="Matsuzaki R."/>
            <person name="Takahashi F."/>
            <person name="Nishimura Y."/>
            <person name="Kawachi M."/>
            <person name="Noguchi H."/>
            <person name="Minakuchi Y."/>
            <person name="Umen J.G."/>
            <person name="Toyoda A."/>
            <person name="Nozaki H."/>
        </authorList>
    </citation>
    <scope>NUCLEOTIDE SEQUENCE</scope>
    <source>
        <strain evidence="2">NIES-3786</strain>
    </source>
</reference>
<dbReference type="PANTHER" id="PTHR42791:SF1">
    <property type="entry name" value="N-ACETYLTRANSFERASE DOMAIN-CONTAINING PROTEIN"/>
    <property type="match status" value="1"/>
</dbReference>
<dbReference type="EMBL" id="BNCP01000033">
    <property type="protein sequence ID" value="GIL85764.1"/>
    <property type="molecule type" value="Genomic_DNA"/>
</dbReference>
<dbReference type="InterPro" id="IPR016181">
    <property type="entry name" value="Acyl_CoA_acyltransferase"/>
</dbReference>
<dbReference type="AlphaFoldDB" id="A0A8J4FT11"/>
<keyword evidence="3" id="KW-1185">Reference proteome</keyword>
<dbReference type="CDD" id="cd04301">
    <property type="entry name" value="NAT_SF"/>
    <property type="match status" value="1"/>
</dbReference>
<dbReference type="OrthoDB" id="535144at2759"/>
<evidence type="ECO:0000259" key="1">
    <source>
        <dbReference type="Pfam" id="PF13508"/>
    </source>
</evidence>
<dbReference type="Pfam" id="PF13508">
    <property type="entry name" value="Acetyltransf_7"/>
    <property type="match status" value="1"/>
</dbReference>
<dbReference type="GO" id="GO:0016747">
    <property type="term" value="F:acyltransferase activity, transferring groups other than amino-acyl groups"/>
    <property type="evidence" value="ECO:0007669"/>
    <property type="project" value="InterPro"/>
</dbReference>
<name>A0A8J4FT11_9CHLO</name>
<dbReference type="InterPro" id="IPR000182">
    <property type="entry name" value="GNAT_dom"/>
</dbReference>
<feature type="domain" description="N-acetyltransferase" evidence="1">
    <location>
        <begin position="171"/>
        <end position="226"/>
    </location>
</feature>
<sequence length="261" mass="29090">MHQLAIRTVVRARPGWGTRSCGTRPMLTAPVSSKAECNALQEVERVGVGYDGPMELVNRCLDVIAQAFEHLPSTGMYLTDSEVNGFRFWRTMAEEILSLKSTDMKPLYVLTNANAQQPCAVALAYAWSPDQPYDIPQTDKMIRPEVKAEWDACGNLWNELMLDTYDKYGEFITIDFIAVVPELAGRGLGRRLLWAVLRDADATGQAVFLAACGRRNAEWYARHGFQTLHDYCCTVTGVPGCCELTFMVRTPVKAKEVAAEV</sequence>
<proteinExistence type="predicted"/>
<dbReference type="PANTHER" id="PTHR42791">
    <property type="entry name" value="GNAT FAMILY ACETYLTRANSFERASE"/>
    <property type="match status" value="1"/>
</dbReference>
<dbReference type="Gene3D" id="3.40.630.30">
    <property type="match status" value="1"/>
</dbReference>
<evidence type="ECO:0000313" key="2">
    <source>
        <dbReference type="EMBL" id="GIL85764.1"/>
    </source>
</evidence>
<dbReference type="SUPFAM" id="SSF55729">
    <property type="entry name" value="Acyl-CoA N-acyltransferases (Nat)"/>
    <property type="match status" value="1"/>
</dbReference>